<dbReference type="eggNOG" id="COG3636">
    <property type="taxonomic scope" value="Bacteria"/>
</dbReference>
<dbReference type="RefSeq" id="WP_002686222.1">
    <property type="nucleotide sequence ID" value="NZ_JH600070.1"/>
</dbReference>
<dbReference type="AlphaFoldDB" id="I3CH75"/>
<dbReference type="InterPro" id="IPR036782">
    <property type="entry name" value="NE0471-like_N"/>
</dbReference>
<dbReference type="Pfam" id="PF10387">
    <property type="entry name" value="DUF2442"/>
    <property type="match status" value="1"/>
</dbReference>
<keyword evidence="2" id="KW-1185">Reference proteome</keyword>
<evidence type="ECO:0000313" key="2">
    <source>
        <dbReference type="Proteomes" id="UP000005744"/>
    </source>
</evidence>
<dbReference type="Pfam" id="PF21716">
    <property type="entry name" value="dnstrm_HI1420"/>
    <property type="match status" value="1"/>
</dbReference>
<accession>I3CH75</accession>
<dbReference type="Gene3D" id="3.30.2020.10">
    <property type="entry name" value="NE0471-like N-terminal domain"/>
    <property type="match status" value="1"/>
</dbReference>
<proteinExistence type="predicted"/>
<dbReference type="PANTHER" id="PTHR40275">
    <property type="entry name" value="SSL7038 PROTEIN"/>
    <property type="match status" value="1"/>
</dbReference>
<sequence length="178" mass="19590">MLQIIDVDYIEDFKLALAFSDGFEGIVDLKDIFSSHPFNTFVNQFLNFSLTNGTLCWGHDTCVNPNHLKEIAISHITNKIYINPHDPLAIITAAFQDSLIEDDPSILQAALKSYADQIGMSSLIKESGIKSRSSAYKSLSPSGSPKWETIVKIAHSIIQTANTSNQSSICATDLLNKI</sequence>
<dbReference type="InterPro" id="IPR014057">
    <property type="entry name" value="HI1420"/>
</dbReference>
<dbReference type="Proteomes" id="UP000005744">
    <property type="component" value="Unassembled WGS sequence"/>
</dbReference>
<organism evidence="1 2">
    <name type="scientific">Beggiatoa alba B18LD</name>
    <dbReference type="NCBI Taxonomy" id="395493"/>
    <lineage>
        <taxon>Bacteria</taxon>
        <taxon>Pseudomonadati</taxon>
        <taxon>Pseudomonadota</taxon>
        <taxon>Gammaproteobacteria</taxon>
        <taxon>Thiotrichales</taxon>
        <taxon>Thiotrichaceae</taxon>
        <taxon>Beggiatoa</taxon>
    </lineage>
</organism>
<dbReference type="STRING" id="395493.BegalDRAFT_2103"/>
<dbReference type="PANTHER" id="PTHR40275:SF1">
    <property type="entry name" value="SSL7038 PROTEIN"/>
    <property type="match status" value="1"/>
</dbReference>
<evidence type="ECO:0000313" key="1">
    <source>
        <dbReference type="EMBL" id="EIJ42968.1"/>
    </source>
</evidence>
<dbReference type="InterPro" id="IPR018841">
    <property type="entry name" value="DUF2442"/>
</dbReference>
<dbReference type="OrthoDB" id="9803723at2"/>
<dbReference type="EMBL" id="JH600070">
    <property type="protein sequence ID" value="EIJ42968.1"/>
    <property type="molecule type" value="Genomic_DNA"/>
</dbReference>
<protein>
    <submittedName>
        <fullName evidence="1">Putative transcriptional regulator</fullName>
    </submittedName>
</protein>
<gene>
    <name evidence="1" type="ORF">BegalDRAFT_2103</name>
</gene>
<dbReference type="HOGENOM" id="CLU_129154_0_0_6"/>
<name>I3CH75_9GAMM</name>
<dbReference type="SUPFAM" id="SSF143880">
    <property type="entry name" value="NE0471 N-terminal domain-like"/>
    <property type="match status" value="1"/>
</dbReference>
<reference evidence="1 2" key="1">
    <citation type="submission" date="2011-11" db="EMBL/GenBank/DDBJ databases">
        <title>Improved High-Quality Draft sequence of Beggiatoa alba B18lD.</title>
        <authorList>
            <consortium name="US DOE Joint Genome Institute"/>
            <person name="Lucas S."/>
            <person name="Han J."/>
            <person name="Lapidus A."/>
            <person name="Cheng J.-F."/>
            <person name="Goodwin L."/>
            <person name="Pitluck S."/>
            <person name="Peters L."/>
            <person name="Mikhailova N."/>
            <person name="Held B."/>
            <person name="Detter J.C."/>
            <person name="Han C."/>
            <person name="Tapia R."/>
            <person name="Land M."/>
            <person name="Hauser L."/>
            <person name="Kyrpides N."/>
            <person name="Ivanova N."/>
            <person name="Pagani I."/>
            <person name="Samuel K."/>
            <person name="Teske A."/>
            <person name="Mueller J."/>
            <person name="Woyke T."/>
        </authorList>
    </citation>
    <scope>NUCLEOTIDE SEQUENCE [LARGE SCALE GENOMIC DNA]</scope>
    <source>
        <strain evidence="1 2">B18LD</strain>
    </source>
</reference>